<evidence type="ECO:0000313" key="3">
    <source>
        <dbReference type="Proteomes" id="UP000483018"/>
    </source>
</evidence>
<dbReference type="EMBL" id="WSLF01000012">
    <property type="protein sequence ID" value="KAE9631388.1"/>
    <property type="molecule type" value="Genomic_DNA"/>
</dbReference>
<sequence length="162" mass="18803">MVNNKEVGTMSESTYFFILLFMGLMFVSPAFSQQISSHQINIVKEKKVEELFAELLGDTSKEDKIIPEGTKLLSYSLEDHHLILDFSEEIKNYGGTLREQWIVSQILSTGFSMPEVNYITVLIEGQKDYFPEGTIIDTYKKEDWLEERMKNEWKELTKENTG</sequence>
<organism evidence="2 3">
    <name type="scientific">Defluviitalea raffinosedens</name>
    <dbReference type="NCBI Taxonomy" id="1450156"/>
    <lineage>
        <taxon>Bacteria</taxon>
        <taxon>Bacillati</taxon>
        <taxon>Bacillota</taxon>
        <taxon>Clostridia</taxon>
        <taxon>Lachnospirales</taxon>
        <taxon>Defluviitaleaceae</taxon>
        <taxon>Defluviitalea</taxon>
    </lineage>
</organism>
<proteinExistence type="predicted"/>
<name>A0A7C8HDP4_9FIRM</name>
<evidence type="ECO:0000259" key="1">
    <source>
        <dbReference type="SMART" id="SM00909"/>
    </source>
</evidence>
<dbReference type="InterPro" id="IPR019606">
    <property type="entry name" value="GerMN"/>
</dbReference>
<dbReference type="SMART" id="SM00909">
    <property type="entry name" value="Germane"/>
    <property type="match status" value="1"/>
</dbReference>
<accession>A0A7C8HDP4</accession>
<comment type="caution">
    <text evidence="2">The sequence shown here is derived from an EMBL/GenBank/DDBJ whole genome shotgun (WGS) entry which is preliminary data.</text>
</comment>
<protein>
    <recommendedName>
        <fullName evidence="1">GerMN domain-containing protein</fullName>
    </recommendedName>
</protein>
<dbReference type="Proteomes" id="UP000483018">
    <property type="component" value="Unassembled WGS sequence"/>
</dbReference>
<dbReference type="Pfam" id="PF10646">
    <property type="entry name" value="Germane"/>
    <property type="match status" value="1"/>
</dbReference>
<keyword evidence="3" id="KW-1185">Reference proteome</keyword>
<feature type="domain" description="GerMN" evidence="1">
    <location>
        <begin position="48"/>
        <end position="132"/>
    </location>
</feature>
<gene>
    <name evidence="2" type="ORF">GND95_11545</name>
</gene>
<dbReference type="AlphaFoldDB" id="A0A7C8HDP4"/>
<evidence type="ECO:0000313" key="2">
    <source>
        <dbReference type="EMBL" id="KAE9631388.1"/>
    </source>
</evidence>
<reference evidence="2 3" key="1">
    <citation type="submission" date="2019-12" db="EMBL/GenBank/DDBJ databases">
        <title>Defluviitalea raffinosedens, isolated from a biogas fermenter, genome sequencing and characterization.</title>
        <authorList>
            <person name="Rettenmaier R."/>
            <person name="Schneider M."/>
            <person name="Neuhaus K."/>
            <person name="Liebl W."/>
            <person name="Zverlov V."/>
        </authorList>
    </citation>
    <scope>NUCLEOTIDE SEQUENCE [LARGE SCALE GENOMIC DNA]</scope>
    <source>
        <strain evidence="2 3">249c-K6</strain>
    </source>
</reference>